<feature type="domain" description="MurNAc-LAA" evidence="3">
    <location>
        <begin position="513"/>
        <end position="633"/>
    </location>
</feature>
<evidence type="ECO:0000259" key="3">
    <source>
        <dbReference type="SMART" id="SM00646"/>
    </source>
</evidence>
<dbReference type="SMART" id="SM00646">
    <property type="entry name" value="Ami_3"/>
    <property type="match status" value="1"/>
</dbReference>
<evidence type="ECO:0000313" key="4">
    <source>
        <dbReference type="EMBL" id="MST50547.1"/>
    </source>
</evidence>
<protein>
    <submittedName>
        <fullName evidence="4">N-acetylmuramoyl-L-alanine amidase</fullName>
    </submittedName>
</protein>
<feature type="compositionally biased region" description="Pro residues" evidence="2">
    <location>
        <begin position="258"/>
        <end position="267"/>
    </location>
</feature>
<feature type="compositionally biased region" description="Polar residues" evidence="2">
    <location>
        <begin position="307"/>
        <end position="316"/>
    </location>
</feature>
<keyword evidence="5" id="KW-1185">Reference proteome</keyword>
<evidence type="ECO:0000313" key="5">
    <source>
        <dbReference type="Proteomes" id="UP000442535"/>
    </source>
</evidence>
<sequence>MAKWGEDFDTWEPTQDYTAAPPARSAQLGQTPRRPSPPPSSTDAHAAGFFQEFSQAAEAAGNAGSERTPELPYGDNPGIAALIANAQNMLNSDGPDAPDRYRDGFASGVTPELPEAMRGTLGAGGTAGARGALPARVSAEELPREDSARASVASRSNSWFGRGSRREDSRRASRWSASEPSRADEVTDPRQGFDSGNGLAYGALLDEGTHPHSRFTPATASNQSQRTHSEGWQSLMNGWDDVPETDDTGEAFAELPASPRPNSPKPPVGARETPRKEDFSALDFFASDTAPDDADETPPREQPTPSQPTIWKSVSAATPDGPTKLRFRRVDEVPAPAARPASAYRADGISPVAMIAVAVLLSLIGVGVGVGVGMNLSPAPAPTVTVSPSDPVDVPTGDSPDSVSNQDNATNQVGSTATGGLNGLKVVLDPGHNGGNAAAWQQIGQNVDDGRGGQQACNTTGTAAADGFSEHEFNWNVANLLKTKLEVEGATVVLTRDSDVGVGPCVNDRGAFPQKVGADVMVSIHGNGTTNTSVHGFFAMISEPPLNDAQKEPASKLATALVTALKNGGLTPQSNGPIADGIWKRSDLATLNFSEVPAVMVELGEMRNPADATLMKSDAGQDKYATALFNGLKAWAEETRPPSPAASASPSASGSSGTPAVAEAPDASASAGSR</sequence>
<feature type="compositionally biased region" description="Low complexity" evidence="2">
    <location>
        <begin position="46"/>
        <end position="61"/>
    </location>
</feature>
<feature type="region of interest" description="Disordered" evidence="2">
    <location>
        <begin position="381"/>
        <end position="417"/>
    </location>
</feature>
<feature type="compositionally biased region" description="Low complexity" evidence="2">
    <location>
        <begin position="382"/>
        <end position="404"/>
    </location>
</feature>
<feature type="compositionally biased region" description="Low complexity" evidence="2">
    <location>
        <begin position="645"/>
        <end position="674"/>
    </location>
</feature>
<keyword evidence="1" id="KW-0378">Hydrolase</keyword>
<dbReference type="CDD" id="cd02696">
    <property type="entry name" value="MurNAc-LAA"/>
    <property type="match status" value="1"/>
</dbReference>
<dbReference type="Gene3D" id="3.40.630.40">
    <property type="entry name" value="Zn-dependent exopeptidases"/>
    <property type="match status" value="1"/>
</dbReference>
<feature type="compositionally biased region" description="Low complexity" evidence="2">
    <location>
        <begin position="149"/>
        <end position="158"/>
    </location>
</feature>
<dbReference type="AlphaFoldDB" id="A0A7K0K4Z2"/>
<comment type="caution">
    <text evidence="4">The sequence shown here is derived from an EMBL/GenBank/DDBJ whole genome shotgun (WGS) entry which is preliminary data.</text>
</comment>
<dbReference type="GO" id="GO:0009253">
    <property type="term" value="P:peptidoglycan catabolic process"/>
    <property type="evidence" value="ECO:0007669"/>
    <property type="project" value="InterPro"/>
</dbReference>
<feature type="region of interest" description="Disordered" evidence="2">
    <location>
        <begin position="1"/>
        <end position="274"/>
    </location>
</feature>
<dbReference type="PANTHER" id="PTHR30404:SF0">
    <property type="entry name" value="N-ACETYLMURAMOYL-L-ALANINE AMIDASE AMIC"/>
    <property type="match status" value="1"/>
</dbReference>
<organism evidence="4 5">
    <name type="scientific">Mobiluncus porci</name>
    <dbReference type="NCBI Taxonomy" id="2652278"/>
    <lineage>
        <taxon>Bacteria</taxon>
        <taxon>Bacillati</taxon>
        <taxon>Actinomycetota</taxon>
        <taxon>Actinomycetes</taxon>
        <taxon>Actinomycetales</taxon>
        <taxon>Actinomycetaceae</taxon>
        <taxon>Mobiluncus</taxon>
    </lineage>
</organism>
<dbReference type="RefSeq" id="WP_154546325.1">
    <property type="nucleotide sequence ID" value="NZ_VUMY01000022.1"/>
</dbReference>
<name>A0A7K0K4Z2_9ACTO</name>
<gene>
    <name evidence="4" type="ORF">FYJ63_09995</name>
</gene>
<dbReference type="Pfam" id="PF01520">
    <property type="entry name" value="Amidase_3"/>
    <property type="match status" value="1"/>
</dbReference>
<dbReference type="GO" id="GO:0008745">
    <property type="term" value="F:N-acetylmuramoyl-L-alanine amidase activity"/>
    <property type="evidence" value="ECO:0007669"/>
    <property type="project" value="InterPro"/>
</dbReference>
<proteinExistence type="predicted"/>
<dbReference type="EMBL" id="VUMY01000022">
    <property type="protein sequence ID" value="MST50547.1"/>
    <property type="molecule type" value="Genomic_DNA"/>
</dbReference>
<dbReference type="InterPro" id="IPR050695">
    <property type="entry name" value="N-acetylmuramoyl_amidase_3"/>
</dbReference>
<dbReference type="Proteomes" id="UP000442535">
    <property type="component" value="Unassembled WGS sequence"/>
</dbReference>
<evidence type="ECO:0000256" key="2">
    <source>
        <dbReference type="SAM" id="MobiDB-lite"/>
    </source>
</evidence>
<dbReference type="SUPFAM" id="SSF53187">
    <property type="entry name" value="Zn-dependent exopeptidases"/>
    <property type="match status" value="1"/>
</dbReference>
<feature type="compositionally biased region" description="Polar residues" evidence="2">
    <location>
        <begin position="405"/>
        <end position="417"/>
    </location>
</feature>
<feature type="region of interest" description="Disordered" evidence="2">
    <location>
        <begin position="288"/>
        <end position="324"/>
    </location>
</feature>
<accession>A0A7K0K4Z2</accession>
<evidence type="ECO:0000256" key="1">
    <source>
        <dbReference type="ARBA" id="ARBA00022801"/>
    </source>
</evidence>
<reference evidence="4 5" key="1">
    <citation type="submission" date="2019-08" db="EMBL/GenBank/DDBJ databases">
        <title>In-depth cultivation of the pig gut microbiome towards novel bacterial diversity and tailored functional studies.</title>
        <authorList>
            <person name="Wylensek D."/>
            <person name="Hitch T.C.A."/>
            <person name="Clavel T."/>
        </authorList>
    </citation>
    <scope>NUCLEOTIDE SEQUENCE [LARGE SCALE GENOMIC DNA]</scope>
    <source>
        <strain evidence="4 5">RF-GAM-744-WT-7</strain>
    </source>
</reference>
<feature type="region of interest" description="Disordered" evidence="2">
    <location>
        <begin position="635"/>
        <end position="674"/>
    </location>
</feature>
<dbReference type="InterPro" id="IPR002508">
    <property type="entry name" value="MurNAc-LAA_cat"/>
</dbReference>
<feature type="compositionally biased region" description="Basic and acidic residues" evidence="2">
    <location>
        <begin position="138"/>
        <end position="148"/>
    </location>
</feature>
<feature type="compositionally biased region" description="Polar residues" evidence="2">
    <location>
        <begin position="216"/>
        <end position="236"/>
    </location>
</feature>
<dbReference type="GO" id="GO:0030288">
    <property type="term" value="C:outer membrane-bounded periplasmic space"/>
    <property type="evidence" value="ECO:0007669"/>
    <property type="project" value="TreeGrafter"/>
</dbReference>
<dbReference type="PANTHER" id="PTHR30404">
    <property type="entry name" value="N-ACETYLMURAMOYL-L-ALANINE AMIDASE"/>
    <property type="match status" value="1"/>
</dbReference>